<reference evidence="3" key="1">
    <citation type="submission" date="2020-05" db="EMBL/GenBank/DDBJ databases">
        <title>Frigoriglobus tundricola gen. nov., sp. nov., a psychrotolerant cellulolytic planctomycete of the family Gemmataceae with two divergent copies of 16S rRNA gene.</title>
        <authorList>
            <person name="Kulichevskaya I.S."/>
            <person name="Ivanova A.A."/>
            <person name="Naumoff D.G."/>
            <person name="Beletsky A.V."/>
            <person name="Rijpstra W.I.C."/>
            <person name="Sinninghe Damste J.S."/>
            <person name="Mardanov A.V."/>
            <person name="Ravin N.V."/>
            <person name="Dedysh S.N."/>
        </authorList>
    </citation>
    <scope>NUCLEOTIDE SEQUENCE [LARGE SCALE GENOMIC DNA]</scope>
    <source>
        <strain evidence="3">PL17</strain>
    </source>
</reference>
<sequence length="342" mass="37714">MWLARNFDTKFLLASPARAEDLSPVSAANIVSFDVEEHHRIEAAVGLTCSAEVVTEYSARMEAVTRRLLDQLAAAGVLATFYVVAEIARARPHLVRDIHAAGHEIGSHSWDHRRVHRFTPATFRADLRTSKDALEQATGAAVVGFRAPTFSVTRETGWAIDVLAECGFEYDSSIFPVQHDRYGIPDAPRGPFLAVGHERELLELPPLTYRVAGLNLPVAGGGYFRLFPLAVMKAGLRQAARTGATAAVPQVGMLYFHPWEFDPDQPRLPLKWLARWRTYVGIGHTTERLARLLAEFRFRRAIDVARAIRASGAQLPRFRLVEGAHAVHPLPACEGESPTGSA</sequence>
<keyword evidence="3" id="KW-1185">Reference proteome</keyword>
<dbReference type="EMBL" id="CP053452">
    <property type="protein sequence ID" value="QJW94550.1"/>
    <property type="molecule type" value="Genomic_DNA"/>
</dbReference>
<dbReference type="InterPro" id="IPR014344">
    <property type="entry name" value="XrtA_polysacc_deacetyl"/>
</dbReference>
<gene>
    <name evidence="2" type="ORF">FTUN_2071</name>
</gene>
<feature type="domain" description="NodB homology" evidence="1">
    <location>
        <begin position="43"/>
        <end position="180"/>
    </location>
</feature>
<name>A0A6M5YMI1_9BACT</name>
<evidence type="ECO:0000313" key="2">
    <source>
        <dbReference type="EMBL" id="QJW94550.1"/>
    </source>
</evidence>
<proteinExistence type="predicted"/>
<dbReference type="AlphaFoldDB" id="A0A6M5YMI1"/>
<dbReference type="InterPro" id="IPR002509">
    <property type="entry name" value="NODB_dom"/>
</dbReference>
<dbReference type="CDD" id="cd10941">
    <property type="entry name" value="CE4_PuuE_HpPgdA_like_2"/>
    <property type="match status" value="1"/>
</dbReference>
<dbReference type="InterPro" id="IPR022560">
    <property type="entry name" value="DUF3473"/>
</dbReference>
<dbReference type="Pfam" id="PF01522">
    <property type="entry name" value="Polysacc_deac_1"/>
    <property type="match status" value="1"/>
</dbReference>
<dbReference type="KEGG" id="ftj:FTUN_2071"/>
<organism evidence="2 3">
    <name type="scientific">Frigoriglobus tundricola</name>
    <dbReference type="NCBI Taxonomy" id="2774151"/>
    <lineage>
        <taxon>Bacteria</taxon>
        <taxon>Pseudomonadati</taxon>
        <taxon>Planctomycetota</taxon>
        <taxon>Planctomycetia</taxon>
        <taxon>Gemmatales</taxon>
        <taxon>Gemmataceae</taxon>
        <taxon>Frigoriglobus</taxon>
    </lineage>
</organism>
<dbReference type="InterPro" id="IPR045235">
    <property type="entry name" value="PuuE_HpPgdA-like"/>
</dbReference>
<dbReference type="GO" id="GO:0005975">
    <property type="term" value="P:carbohydrate metabolic process"/>
    <property type="evidence" value="ECO:0007669"/>
    <property type="project" value="InterPro"/>
</dbReference>
<dbReference type="InterPro" id="IPR011330">
    <property type="entry name" value="Glyco_hydro/deAcase_b/a-brl"/>
</dbReference>
<dbReference type="Gene3D" id="3.20.20.370">
    <property type="entry name" value="Glycoside hydrolase/deacetylase"/>
    <property type="match status" value="1"/>
</dbReference>
<accession>A0A6M5YMI1</accession>
<dbReference type="PANTHER" id="PTHR47561:SF1">
    <property type="entry name" value="POLYSACCHARIDE DEACETYLASE FAMILY PROTEIN (AFU_ORTHOLOGUE AFUA_6G05030)"/>
    <property type="match status" value="1"/>
</dbReference>
<protein>
    <submittedName>
        <fullName evidence="2">Polysaccharide deacetylase</fullName>
    </submittedName>
</protein>
<dbReference type="SUPFAM" id="SSF88713">
    <property type="entry name" value="Glycoside hydrolase/deacetylase"/>
    <property type="match status" value="1"/>
</dbReference>
<evidence type="ECO:0000259" key="1">
    <source>
        <dbReference type="PROSITE" id="PS51677"/>
    </source>
</evidence>
<evidence type="ECO:0000313" key="3">
    <source>
        <dbReference type="Proteomes" id="UP000503447"/>
    </source>
</evidence>
<dbReference type="Proteomes" id="UP000503447">
    <property type="component" value="Chromosome"/>
</dbReference>
<dbReference type="Pfam" id="PF11959">
    <property type="entry name" value="DUF3473"/>
    <property type="match status" value="1"/>
</dbReference>
<dbReference type="PROSITE" id="PS51677">
    <property type="entry name" value="NODB"/>
    <property type="match status" value="1"/>
</dbReference>
<dbReference type="NCBIfam" id="TIGR03006">
    <property type="entry name" value="pepcterm_polyde"/>
    <property type="match status" value="1"/>
</dbReference>
<dbReference type="PANTHER" id="PTHR47561">
    <property type="entry name" value="POLYSACCHARIDE DEACETYLASE FAMILY PROTEIN (AFU_ORTHOLOGUE AFUA_6G05030)"/>
    <property type="match status" value="1"/>
</dbReference>
<dbReference type="GO" id="GO:0016810">
    <property type="term" value="F:hydrolase activity, acting on carbon-nitrogen (but not peptide) bonds"/>
    <property type="evidence" value="ECO:0007669"/>
    <property type="project" value="InterPro"/>
</dbReference>